<evidence type="ECO:0000313" key="2">
    <source>
        <dbReference type="EMBL" id="MFB9230357.1"/>
    </source>
</evidence>
<dbReference type="SUPFAM" id="SSF55729">
    <property type="entry name" value="Acyl-CoA N-acyltransferases (Nat)"/>
    <property type="match status" value="1"/>
</dbReference>
<dbReference type="PANTHER" id="PTHR43305:SF1">
    <property type="entry name" value="FAMILY N-ACETYLTRANSFERASE, PUTATIVE (AFU_ORTHOLOGUE AFUA_2G01380)-RELATED"/>
    <property type="match status" value="1"/>
</dbReference>
<dbReference type="EC" id="2.3.-.-" evidence="2"/>
<dbReference type="EMBL" id="JBHMEA010000007">
    <property type="protein sequence ID" value="MFB9230357.1"/>
    <property type="molecule type" value="Genomic_DNA"/>
</dbReference>
<keyword evidence="2" id="KW-0808">Transferase</keyword>
<dbReference type="RefSeq" id="WP_213887735.1">
    <property type="nucleotide sequence ID" value="NZ_JAGFNU010000001.1"/>
</dbReference>
<reference evidence="2 3" key="1">
    <citation type="submission" date="2024-09" db="EMBL/GenBank/DDBJ databases">
        <authorList>
            <person name="Sun Q."/>
            <person name="Mori K."/>
        </authorList>
    </citation>
    <scope>NUCLEOTIDE SEQUENCE [LARGE SCALE GENOMIC DNA]</scope>
    <source>
        <strain evidence="2 3">CECT 8726</strain>
    </source>
</reference>
<dbReference type="PROSITE" id="PS51186">
    <property type="entry name" value="GNAT"/>
    <property type="match status" value="1"/>
</dbReference>
<organism evidence="2 3">
    <name type="scientific">Pseudohalocynthiibacter aestuariivivens</name>
    <dbReference type="NCBI Taxonomy" id="1591409"/>
    <lineage>
        <taxon>Bacteria</taxon>
        <taxon>Pseudomonadati</taxon>
        <taxon>Pseudomonadota</taxon>
        <taxon>Alphaproteobacteria</taxon>
        <taxon>Rhodobacterales</taxon>
        <taxon>Paracoccaceae</taxon>
        <taxon>Pseudohalocynthiibacter</taxon>
    </lineage>
</organism>
<dbReference type="Proteomes" id="UP001589683">
    <property type="component" value="Unassembled WGS sequence"/>
</dbReference>
<dbReference type="CDD" id="cd04301">
    <property type="entry name" value="NAT_SF"/>
    <property type="match status" value="1"/>
</dbReference>
<keyword evidence="3" id="KW-1185">Reference proteome</keyword>
<protein>
    <submittedName>
        <fullName evidence="2">GNAT family N-acetyltransferase</fullName>
        <ecNumber evidence="2">2.3.-.-</ecNumber>
    </submittedName>
</protein>
<accession>A0ABV5JA65</accession>
<sequence>MEIRSIEKLENEAQLRDLVREYLDHEISELRAVSGLDLNVDELVSNTFDHINEYLPPTGGLHISIDGDGHLQGCVFLKVIRPDACEIKRLYVKPAARGLGLGRKLMESILSHARNLNATSVLLDTGVYDTAAQGLYRKLGFREIESYPEGESDPELQPYLLFMQLDF</sequence>
<evidence type="ECO:0000313" key="3">
    <source>
        <dbReference type="Proteomes" id="UP001589683"/>
    </source>
</evidence>
<name>A0ABV5JA65_9RHOB</name>
<evidence type="ECO:0000259" key="1">
    <source>
        <dbReference type="PROSITE" id="PS51186"/>
    </source>
</evidence>
<keyword evidence="2" id="KW-0012">Acyltransferase</keyword>
<dbReference type="GO" id="GO:0016746">
    <property type="term" value="F:acyltransferase activity"/>
    <property type="evidence" value="ECO:0007669"/>
    <property type="project" value="UniProtKB-KW"/>
</dbReference>
<comment type="caution">
    <text evidence="2">The sequence shown here is derived from an EMBL/GenBank/DDBJ whole genome shotgun (WGS) entry which is preliminary data.</text>
</comment>
<dbReference type="Gene3D" id="3.40.630.30">
    <property type="match status" value="1"/>
</dbReference>
<dbReference type="Pfam" id="PF00583">
    <property type="entry name" value="Acetyltransf_1"/>
    <property type="match status" value="1"/>
</dbReference>
<dbReference type="InterPro" id="IPR016181">
    <property type="entry name" value="Acyl_CoA_acyltransferase"/>
</dbReference>
<feature type="domain" description="N-acetyltransferase" evidence="1">
    <location>
        <begin position="1"/>
        <end position="166"/>
    </location>
</feature>
<dbReference type="InterPro" id="IPR052777">
    <property type="entry name" value="Acetyltransferase_Enz"/>
</dbReference>
<dbReference type="InterPro" id="IPR000182">
    <property type="entry name" value="GNAT_dom"/>
</dbReference>
<dbReference type="PANTHER" id="PTHR43305">
    <property type="entry name" value="FAMILY N-ACETYLTRANSFERASE, PUTATIVE (AFU_ORTHOLOGUE AFUA_2G01380)-RELATED"/>
    <property type="match status" value="1"/>
</dbReference>
<gene>
    <name evidence="2" type="ORF">ACFFUT_00990</name>
</gene>
<proteinExistence type="predicted"/>